<dbReference type="EMBL" id="CP040812">
    <property type="protein sequence ID" value="QCY68116.1"/>
    <property type="molecule type" value="Genomic_DNA"/>
</dbReference>
<dbReference type="GO" id="GO:0015035">
    <property type="term" value="F:protein-disulfide reductase activity"/>
    <property type="evidence" value="ECO:0007669"/>
    <property type="project" value="InterPro"/>
</dbReference>
<sequence length="140" mass="15907">MTERIPKGKKIILFDGVCNLCNNAVNFIIERDKKDIFLFASLQSEIGQQLTAERGIDVEEAMNSFLLIEPGVAYYQRSTAALEVSKDLSGGYSFLSYFSVLPEGFRDSIYNLVAKNRYKWFGKKDNCMIPTPELKAKFLD</sequence>
<dbReference type="AlphaFoldDB" id="A0A5B7WY67"/>
<evidence type="ECO:0000313" key="2">
    <source>
        <dbReference type="Proteomes" id="UP000309016"/>
    </source>
</evidence>
<dbReference type="Pfam" id="PF04134">
    <property type="entry name" value="DCC1-like"/>
    <property type="match status" value="1"/>
</dbReference>
<accession>A0A5B7WY67</accession>
<reference evidence="1 2" key="1">
    <citation type="submission" date="2019-06" db="EMBL/GenBank/DDBJ databases">
        <title>Complete genome sequence of Antarcticibacterium flavum KCTC 52984T from an Antarctic marine sediment.</title>
        <authorList>
            <person name="Lee Y.M."/>
            <person name="Shin S.C."/>
        </authorList>
    </citation>
    <scope>NUCLEOTIDE SEQUENCE [LARGE SCALE GENOMIC DNA]</scope>
    <source>
        <strain evidence="1 2">KCTC 52984</strain>
    </source>
</reference>
<dbReference type="InterPro" id="IPR052927">
    <property type="entry name" value="DCC_oxidoreductase"/>
</dbReference>
<dbReference type="RefSeq" id="WP_139064692.1">
    <property type="nucleotide sequence ID" value="NZ_CP040812.1"/>
</dbReference>
<protein>
    <submittedName>
        <fullName evidence="1">Thiol-disulfide oxidoreductase DCC family protein</fullName>
    </submittedName>
</protein>
<dbReference type="InterPro" id="IPR007263">
    <property type="entry name" value="DCC1-like"/>
</dbReference>
<gene>
    <name evidence="1" type="ORF">FHG64_01165</name>
</gene>
<evidence type="ECO:0000313" key="1">
    <source>
        <dbReference type="EMBL" id="QCY68116.1"/>
    </source>
</evidence>
<keyword evidence="2" id="KW-1185">Reference proteome</keyword>
<organism evidence="1 2">
    <name type="scientific">Antarcticibacterium flavum</name>
    <dbReference type="NCBI Taxonomy" id="2058175"/>
    <lineage>
        <taxon>Bacteria</taxon>
        <taxon>Pseudomonadati</taxon>
        <taxon>Bacteroidota</taxon>
        <taxon>Flavobacteriia</taxon>
        <taxon>Flavobacteriales</taxon>
        <taxon>Flavobacteriaceae</taxon>
        <taxon>Antarcticibacterium</taxon>
    </lineage>
</organism>
<proteinExistence type="predicted"/>
<dbReference type="Proteomes" id="UP000309016">
    <property type="component" value="Chromosome"/>
</dbReference>
<dbReference type="PANTHER" id="PTHR33639">
    <property type="entry name" value="THIOL-DISULFIDE OXIDOREDUCTASE DCC"/>
    <property type="match status" value="1"/>
</dbReference>
<dbReference type="KEGG" id="afla:FHG64_01165"/>
<dbReference type="OrthoDB" id="9785438at2"/>
<dbReference type="PANTHER" id="PTHR33639:SF2">
    <property type="entry name" value="DUF393 DOMAIN-CONTAINING PROTEIN"/>
    <property type="match status" value="1"/>
</dbReference>
<name>A0A5B7WY67_9FLAO</name>